<dbReference type="PANTHER" id="PTHR30137">
    <property type="entry name" value="LUCIFERASE-LIKE MONOOXYGENASE"/>
    <property type="match status" value="1"/>
</dbReference>
<dbReference type="Pfam" id="PF00296">
    <property type="entry name" value="Bac_luciferase"/>
    <property type="match status" value="1"/>
</dbReference>
<reference evidence="3 4" key="1">
    <citation type="submission" date="2018-02" db="EMBL/GenBank/DDBJ databases">
        <title>Jeotgalibacillus proteolyticum sp. nov. a protease producing bacterium isolated from ocean sediments of Laizhou Bay.</title>
        <authorList>
            <person name="Li Y."/>
        </authorList>
    </citation>
    <scope>NUCLEOTIDE SEQUENCE [LARGE SCALE GENOMIC DNA]</scope>
    <source>
        <strain evidence="3 4">22-7</strain>
    </source>
</reference>
<accession>A0A2S5G903</accession>
<dbReference type="PANTHER" id="PTHR30137:SF19">
    <property type="entry name" value="LUCIFERASE-LIKE MONOOXYGENASE"/>
    <property type="match status" value="1"/>
</dbReference>
<sequence>MKLSILDQSPVSAGKTPATALQASMELAKSGEQLGYTRYWIAEHHDFSGLSCSAPEVMLGYIGAHTKTIRIGAGAVLLPHYKPYKVAEVYNMLATLFPDRIDLGIGRAPGGSAEVTMALSDNFLQNVFKMPESFKELLRFLKDDFPEEDMYSKVSAAPLPEISPKPWLLGTSIKSAKLAAENGSAYTFGHFMSDKDGPEILKTYEDNFQPGSSQRPESIIAVSAICAETTEKAEDLAKSGFLWKLKMEKGEGSEGVPSLEEAERYPYTSGEQQVIDEMRRKIIIGNPKEVREQLEQLQSIYHNDEFMIVTITHDYMDRLRSYKLIADELL</sequence>
<comment type="similarity">
    <text evidence="1">To bacterial alkanal monooxygenase alpha and beta chains.</text>
</comment>
<gene>
    <name evidence="3" type="ORF">C4B60_16670</name>
</gene>
<dbReference type="InterPro" id="IPR050766">
    <property type="entry name" value="Bact_Lucif_Oxidored"/>
</dbReference>
<protein>
    <submittedName>
        <fullName evidence="3">LLM class flavin-dependent oxidoreductase</fullName>
    </submittedName>
</protein>
<dbReference type="RefSeq" id="WP_104059221.1">
    <property type="nucleotide sequence ID" value="NZ_PREZ01000006.1"/>
</dbReference>
<evidence type="ECO:0000313" key="4">
    <source>
        <dbReference type="Proteomes" id="UP000239047"/>
    </source>
</evidence>
<dbReference type="SUPFAM" id="SSF51679">
    <property type="entry name" value="Bacterial luciferase-like"/>
    <property type="match status" value="1"/>
</dbReference>
<dbReference type="FunFam" id="3.20.20.30:FF:000002">
    <property type="entry name" value="LLM class flavin-dependent oxidoreductase"/>
    <property type="match status" value="1"/>
</dbReference>
<dbReference type="CDD" id="cd00347">
    <property type="entry name" value="Flavin_utilizing_monoxygenases"/>
    <property type="match status" value="1"/>
</dbReference>
<comment type="caution">
    <text evidence="3">The sequence shown here is derived from an EMBL/GenBank/DDBJ whole genome shotgun (WGS) entry which is preliminary data.</text>
</comment>
<evidence type="ECO:0000313" key="3">
    <source>
        <dbReference type="EMBL" id="PPA69482.1"/>
    </source>
</evidence>
<dbReference type="Proteomes" id="UP000239047">
    <property type="component" value="Unassembled WGS sequence"/>
</dbReference>
<proteinExistence type="predicted"/>
<evidence type="ECO:0000259" key="2">
    <source>
        <dbReference type="Pfam" id="PF00296"/>
    </source>
</evidence>
<dbReference type="InterPro" id="IPR019949">
    <property type="entry name" value="CmoO-like"/>
</dbReference>
<dbReference type="Gene3D" id="3.20.20.30">
    <property type="entry name" value="Luciferase-like domain"/>
    <property type="match status" value="1"/>
</dbReference>
<dbReference type="GO" id="GO:0016705">
    <property type="term" value="F:oxidoreductase activity, acting on paired donors, with incorporation or reduction of molecular oxygen"/>
    <property type="evidence" value="ECO:0007669"/>
    <property type="project" value="InterPro"/>
</dbReference>
<dbReference type="InterPro" id="IPR036661">
    <property type="entry name" value="Luciferase-like_sf"/>
</dbReference>
<evidence type="ECO:0000256" key="1">
    <source>
        <dbReference type="ARBA" id="ARBA00007789"/>
    </source>
</evidence>
<dbReference type="GO" id="GO:0005829">
    <property type="term" value="C:cytosol"/>
    <property type="evidence" value="ECO:0007669"/>
    <property type="project" value="TreeGrafter"/>
</dbReference>
<dbReference type="EMBL" id="PREZ01000006">
    <property type="protein sequence ID" value="PPA69482.1"/>
    <property type="molecule type" value="Genomic_DNA"/>
</dbReference>
<keyword evidence="4" id="KW-1185">Reference proteome</keyword>
<name>A0A2S5G903_9BACL</name>
<dbReference type="AlphaFoldDB" id="A0A2S5G903"/>
<feature type="domain" description="Luciferase-like" evidence="2">
    <location>
        <begin position="1"/>
        <end position="300"/>
    </location>
</feature>
<dbReference type="OrthoDB" id="9780518at2"/>
<organism evidence="3 4">
    <name type="scientific">Jeotgalibacillus proteolyticus</name>
    <dbReference type="NCBI Taxonomy" id="2082395"/>
    <lineage>
        <taxon>Bacteria</taxon>
        <taxon>Bacillati</taxon>
        <taxon>Bacillota</taxon>
        <taxon>Bacilli</taxon>
        <taxon>Bacillales</taxon>
        <taxon>Caryophanaceae</taxon>
        <taxon>Jeotgalibacillus</taxon>
    </lineage>
</organism>
<dbReference type="NCBIfam" id="TIGR03558">
    <property type="entry name" value="oxido_grp_1"/>
    <property type="match status" value="1"/>
</dbReference>
<dbReference type="InterPro" id="IPR011251">
    <property type="entry name" value="Luciferase-like_dom"/>
</dbReference>